<protein>
    <submittedName>
        <fullName evidence="1">Uncharacterized protein</fullName>
    </submittedName>
</protein>
<gene>
    <name evidence="1" type="ORF">VKT23_014162</name>
</gene>
<accession>A0ABR1J1Q1</accession>
<sequence length="173" mass="20440">MYPELTEKDLFNKNVRDYIELGEGSKEESWLFRTGSLGSMSEEERTENNREESKVRWFRARAELERWQEEVEILGEEFRRCIRGFEKMEDIWGRVAEKWKHNPGYVAYACSQASSFARRAQNGKIKFLEAGGSWPEEGVRLADHVKAERPNWDVDWDTLLQQEEEGAEQEARE</sequence>
<keyword evidence="2" id="KW-1185">Reference proteome</keyword>
<evidence type="ECO:0000313" key="2">
    <source>
        <dbReference type="Proteomes" id="UP001498398"/>
    </source>
</evidence>
<dbReference type="Proteomes" id="UP001498398">
    <property type="component" value="Unassembled WGS sequence"/>
</dbReference>
<organism evidence="1 2">
    <name type="scientific">Marasmiellus scandens</name>
    <dbReference type="NCBI Taxonomy" id="2682957"/>
    <lineage>
        <taxon>Eukaryota</taxon>
        <taxon>Fungi</taxon>
        <taxon>Dikarya</taxon>
        <taxon>Basidiomycota</taxon>
        <taxon>Agaricomycotina</taxon>
        <taxon>Agaricomycetes</taxon>
        <taxon>Agaricomycetidae</taxon>
        <taxon>Agaricales</taxon>
        <taxon>Marasmiineae</taxon>
        <taxon>Omphalotaceae</taxon>
        <taxon>Marasmiellus</taxon>
    </lineage>
</organism>
<name>A0ABR1J1Q1_9AGAR</name>
<comment type="caution">
    <text evidence="1">The sequence shown here is derived from an EMBL/GenBank/DDBJ whole genome shotgun (WGS) entry which is preliminary data.</text>
</comment>
<dbReference type="EMBL" id="JBANRG010000041">
    <property type="protein sequence ID" value="KAK7447453.1"/>
    <property type="molecule type" value="Genomic_DNA"/>
</dbReference>
<proteinExistence type="predicted"/>
<reference evidence="1 2" key="1">
    <citation type="submission" date="2024-01" db="EMBL/GenBank/DDBJ databases">
        <title>A draft genome for the cacao thread blight pathogen Marasmiellus scandens.</title>
        <authorList>
            <person name="Baruah I.K."/>
            <person name="Leung J."/>
            <person name="Bukari Y."/>
            <person name="Amoako-Attah I."/>
            <person name="Meinhardt L.W."/>
            <person name="Bailey B.A."/>
            <person name="Cohen S.P."/>
        </authorList>
    </citation>
    <scope>NUCLEOTIDE SEQUENCE [LARGE SCALE GENOMIC DNA]</scope>
    <source>
        <strain evidence="1 2">GH-19</strain>
    </source>
</reference>
<evidence type="ECO:0000313" key="1">
    <source>
        <dbReference type="EMBL" id="KAK7447453.1"/>
    </source>
</evidence>